<reference evidence="2 3" key="1">
    <citation type="submission" date="2018-11" db="EMBL/GenBank/DDBJ databases">
        <title>Complete genome sequence of Nocardioides baekrokdamisoli strain KCTC 39748.</title>
        <authorList>
            <person name="Kang S.W."/>
            <person name="Lee K.C."/>
            <person name="Kim K.K."/>
            <person name="Kim J.S."/>
            <person name="Kim D.S."/>
            <person name="Ko S.H."/>
            <person name="Yang S.H."/>
            <person name="Shin Y.K."/>
            <person name="Lee J.S."/>
        </authorList>
    </citation>
    <scope>NUCLEOTIDE SEQUENCE [LARGE SCALE GENOMIC DNA]</scope>
    <source>
        <strain evidence="2 3">KCTC 39748</strain>
    </source>
</reference>
<dbReference type="Pfam" id="PF13468">
    <property type="entry name" value="Glyoxalase_3"/>
    <property type="match status" value="1"/>
</dbReference>
<accession>A0A3G9J2J7</accession>
<protein>
    <recommendedName>
        <fullName evidence="1">Glyoxalase-like domain-containing protein</fullName>
    </recommendedName>
</protein>
<evidence type="ECO:0000259" key="1">
    <source>
        <dbReference type="Pfam" id="PF13468"/>
    </source>
</evidence>
<organism evidence="2 3">
    <name type="scientific">Nocardioides baekrokdamisoli</name>
    <dbReference type="NCBI Taxonomy" id="1804624"/>
    <lineage>
        <taxon>Bacteria</taxon>
        <taxon>Bacillati</taxon>
        <taxon>Actinomycetota</taxon>
        <taxon>Actinomycetes</taxon>
        <taxon>Propionibacteriales</taxon>
        <taxon>Nocardioidaceae</taxon>
        <taxon>Nocardioides</taxon>
    </lineage>
</organism>
<feature type="domain" description="Glyoxalase-like" evidence="1">
    <location>
        <begin position="3"/>
        <end position="164"/>
    </location>
</feature>
<dbReference type="KEGG" id="nbe:Back2_20950"/>
<keyword evidence="3" id="KW-1185">Reference proteome</keyword>
<sequence>MRLDHISYAAGPDGLDKTAKRLGDLLGMPFQDGGIHPRFGTENKILPLRGGLYLEVVAALEHPASDKAPFGQAVKARTALGGGWMAWVLATGNMQKQEERLGRKAVDASRKLPDGSLLEWKQIGINDLIADPQLPYFLHWVSPFEMHPGNAGSDITLEALEISGDPQRVRDFMGDELDERIDYYTGQPAEDVKIQWTAEHGTPGLVAAQFRTPDGLVRI</sequence>
<dbReference type="Gene3D" id="3.10.180.10">
    <property type="entry name" value="2,3-Dihydroxybiphenyl 1,2-Dioxygenase, domain 1"/>
    <property type="match status" value="1"/>
</dbReference>
<gene>
    <name evidence="2" type="ORF">Back2_20950</name>
</gene>
<evidence type="ECO:0000313" key="3">
    <source>
        <dbReference type="Proteomes" id="UP000271573"/>
    </source>
</evidence>
<dbReference type="AlphaFoldDB" id="A0A3G9J2J7"/>
<dbReference type="EMBL" id="AP019307">
    <property type="protein sequence ID" value="BBH17808.1"/>
    <property type="molecule type" value="Genomic_DNA"/>
</dbReference>
<dbReference type="RefSeq" id="WP_125569204.1">
    <property type="nucleotide sequence ID" value="NZ_AP019307.1"/>
</dbReference>
<dbReference type="InterPro" id="IPR025870">
    <property type="entry name" value="Glyoxalase-like_dom"/>
</dbReference>
<proteinExistence type="predicted"/>
<dbReference type="InterPro" id="IPR029068">
    <property type="entry name" value="Glyas_Bleomycin-R_OHBP_Dase"/>
</dbReference>
<dbReference type="Proteomes" id="UP000271573">
    <property type="component" value="Chromosome"/>
</dbReference>
<name>A0A3G9J2J7_9ACTN</name>
<dbReference type="OrthoDB" id="8857320at2"/>
<evidence type="ECO:0000313" key="2">
    <source>
        <dbReference type="EMBL" id="BBH17808.1"/>
    </source>
</evidence>